<feature type="compositionally biased region" description="Basic and acidic residues" evidence="1">
    <location>
        <begin position="585"/>
        <end position="612"/>
    </location>
</feature>
<feature type="compositionally biased region" description="Pro residues" evidence="1">
    <location>
        <begin position="165"/>
        <end position="177"/>
    </location>
</feature>
<evidence type="ECO:0000256" key="1">
    <source>
        <dbReference type="SAM" id="MobiDB-lite"/>
    </source>
</evidence>
<sequence length="674" mass="76308">MEGLEDFGDFDWTQTIGDLANYKTPTTGEYGDIFSFPPPPDPYVQPAIDPQLQPQPQPQPLALPLPLPLPAPVPEQVPQQQLAQRLQEQNVPIAFDIPIDPLLTLTSGSDDLWGGESNTLPPPLPLPLPPKPTPTPQPQAQRQPQPRTQPGHDILPQYAGRPSVPTLPPTLPPPPAGRPTLTTAPFRTSDFAFDPALPSFLDFSPVPLTSYTASAPVSRAPSTRYPTPAPRAVTEAPPSPRQEPVDAAGTTAVDPFALPTYSPDHTDLIPKKSRGREVDYSKYYAKLPATPAPFLNKFQYNRNGEWKGHLTFDAKEIGEYIKGRRAQDLPLRIWIQNMPAGCNDRGGLDARTRKCRWIDCPSKQNTILKGFWRVAFDERPETSGYVHDPYMNAGYFHLFCFERCFDLVGLIGSKLDVRPDNRAFRREPKNPMAITRDCSALLDTFKEWMQREYNLWSRWLYEDRARRARGEPGRRRERCRENYLWFQLTVRHLQTESIARQSVRDQRGGISLDKHFGDLELFIRLTAQRVAAKRNWRDGNESDCTQALVPQRRQQPAPRRKRRRPKYEDSDIEEEPELEEVDYNNDNRSDDSPRSGEPTRRSKRIAEIKSRDASPIYANPPAAKRPRIEAPILAEINVKNPPRHGNALNKLITDADSGRLPPSHRSSGTRASFP</sequence>
<evidence type="ECO:0000313" key="2">
    <source>
        <dbReference type="EMBL" id="KAH6693635.1"/>
    </source>
</evidence>
<proteinExistence type="predicted"/>
<dbReference type="EMBL" id="JAGSXJ010000003">
    <property type="protein sequence ID" value="KAH6693635.1"/>
    <property type="molecule type" value="Genomic_DNA"/>
</dbReference>
<gene>
    <name evidence="2" type="ORF">F5X68DRAFT_273186</name>
</gene>
<feature type="compositionally biased region" description="Acidic residues" evidence="1">
    <location>
        <begin position="570"/>
        <end position="583"/>
    </location>
</feature>
<feature type="region of interest" description="Disordered" evidence="1">
    <location>
        <begin position="108"/>
        <end position="183"/>
    </location>
</feature>
<reference evidence="2" key="1">
    <citation type="journal article" date="2021" name="Nat. Commun.">
        <title>Genetic determinants of endophytism in the Arabidopsis root mycobiome.</title>
        <authorList>
            <person name="Mesny F."/>
            <person name="Miyauchi S."/>
            <person name="Thiergart T."/>
            <person name="Pickel B."/>
            <person name="Atanasova L."/>
            <person name="Karlsson M."/>
            <person name="Huettel B."/>
            <person name="Barry K.W."/>
            <person name="Haridas S."/>
            <person name="Chen C."/>
            <person name="Bauer D."/>
            <person name="Andreopoulos W."/>
            <person name="Pangilinan J."/>
            <person name="LaButti K."/>
            <person name="Riley R."/>
            <person name="Lipzen A."/>
            <person name="Clum A."/>
            <person name="Drula E."/>
            <person name="Henrissat B."/>
            <person name="Kohler A."/>
            <person name="Grigoriev I.V."/>
            <person name="Martin F.M."/>
            <person name="Hacquard S."/>
        </authorList>
    </citation>
    <scope>NUCLEOTIDE SEQUENCE</scope>
    <source>
        <strain evidence="2">MPI-SDFR-AT-0117</strain>
    </source>
</reference>
<dbReference type="PANTHER" id="PTHR48125:SF12">
    <property type="entry name" value="AT HOOK TRANSCRIPTION FACTOR FAMILY-RELATED"/>
    <property type="match status" value="1"/>
</dbReference>
<dbReference type="Proteomes" id="UP000770015">
    <property type="component" value="Unassembled WGS sequence"/>
</dbReference>
<feature type="compositionally biased region" description="Pro residues" evidence="1">
    <location>
        <begin position="53"/>
        <end position="75"/>
    </location>
</feature>
<feature type="region of interest" description="Disordered" evidence="1">
    <location>
        <begin position="217"/>
        <end position="247"/>
    </location>
</feature>
<feature type="compositionally biased region" description="Low complexity" evidence="1">
    <location>
        <begin position="138"/>
        <end position="149"/>
    </location>
</feature>
<feature type="region of interest" description="Disordered" evidence="1">
    <location>
        <begin position="30"/>
        <end position="83"/>
    </location>
</feature>
<feature type="region of interest" description="Disordered" evidence="1">
    <location>
        <begin position="639"/>
        <end position="674"/>
    </location>
</feature>
<dbReference type="AlphaFoldDB" id="A0A9P8VHB0"/>
<feature type="compositionally biased region" description="Pro residues" evidence="1">
    <location>
        <begin position="120"/>
        <end position="137"/>
    </location>
</feature>
<evidence type="ECO:0000313" key="3">
    <source>
        <dbReference type="Proteomes" id="UP000770015"/>
    </source>
</evidence>
<feature type="region of interest" description="Disordered" evidence="1">
    <location>
        <begin position="534"/>
        <end position="627"/>
    </location>
</feature>
<name>A0A9P8VHB0_9PEZI</name>
<keyword evidence="3" id="KW-1185">Reference proteome</keyword>
<accession>A0A9P8VHB0</accession>
<feature type="compositionally biased region" description="Polar residues" evidence="1">
    <location>
        <begin position="664"/>
        <end position="674"/>
    </location>
</feature>
<dbReference type="PANTHER" id="PTHR48125">
    <property type="entry name" value="LP07818P1"/>
    <property type="match status" value="1"/>
</dbReference>
<organism evidence="2 3">
    <name type="scientific">Plectosphaerella plurivora</name>
    <dbReference type="NCBI Taxonomy" id="936078"/>
    <lineage>
        <taxon>Eukaryota</taxon>
        <taxon>Fungi</taxon>
        <taxon>Dikarya</taxon>
        <taxon>Ascomycota</taxon>
        <taxon>Pezizomycotina</taxon>
        <taxon>Sordariomycetes</taxon>
        <taxon>Hypocreomycetidae</taxon>
        <taxon>Glomerellales</taxon>
        <taxon>Plectosphaerellaceae</taxon>
        <taxon>Plectosphaerella</taxon>
    </lineage>
</organism>
<dbReference type="OrthoDB" id="5307331at2759"/>
<protein>
    <submittedName>
        <fullName evidence="2">Uncharacterized protein</fullName>
    </submittedName>
</protein>
<comment type="caution">
    <text evidence="2">The sequence shown here is derived from an EMBL/GenBank/DDBJ whole genome shotgun (WGS) entry which is preliminary data.</text>
</comment>